<sequence length="345" mass="38194">MLFYVYNYVAKYTWLVGSNLIGSWLSASMYGLTSVQTYLFFNRHQGNSTSLKALVLSLWVLDTAHAAVVCHIVYHYLISNAFNPTAFLLPVWSLPASVAINALVVAVCQLYFMSVVYKLCKKGWIRISLTAFIMISIILHFGWGIATVVFMALQKTLAGYVTKQAIAFLPYTITQLPVDFALAGSLCILLYKKRTGFRRTETLINTLIIYAVNRCILTSAVALVEALAVGIAPSSFWFIAAEYIMGQLYANSLLATLNSRESMSDHSSSRGATSQSTAVNSFPLENLHVHSHPVVALGLENSKAPRAETGRKSRNSVSHDSIYDNDMSDRVERGAKTRDPAYFPE</sequence>
<keyword evidence="2" id="KW-1133">Transmembrane helix</keyword>
<evidence type="ECO:0000313" key="5">
    <source>
        <dbReference type="Proteomes" id="UP000772434"/>
    </source>
</evidence>
<feature type="compositionally biased region" description="Basic and acidic residues" evidence="1">
    <location>
        <begin position="327"/>
        <end position="339"/>
    </location>
</feature>
<keyword evidence="5" id="KW-1185">Reference proteome</keyword>
<reference evidence="4" key="1">
    <citation type="submission" date="2020-11" db="EMBL/GenBank/DDBJ databases">
        <authorList>
            <consortium name="DOE Joint Genome Institute"/>
            <person name="Ahrendt S."/>
            <person name="Riley R."/>
            <person name="Andreopoulos W."/>
            <person name="Labutti K."/>
            <person name="Pangilinan J."/>
            <person name="Ruiz-Duenas F.J."/>
            <person name="Barrasa J.M."/>
            <person name="Sanchez-Garcia M."/>
            <person name="Camarero S."/>
            <person name="Miyauchi S."/>
            <person name="Serrano A."/>
            <person name="Linde D."/>
            <person name="Babiker R."/>
            <person name="Drula E."/>
            <person name="Ayuso-Fernandez I."/>
            <person name="Pacheco R."/>
            <person name="Padilla G."/>
            <person name="Ferreira P."/>
            <person name="Barriuso J."/>
            <person name="Kellner H."/>
            <person name="Castanera R."/>
            <person name="Alfaro M."/>
            <person name="Ramirez L."/>
            <person name="Pisabarro A.G."/>
            <person name="Kuo A."/>
            <person name="Tritt A."/>
            <person name="Lipzen A."/>
            <person name="He G."/>
            <person name="Yan M."/>
            <person name="Ng V."/>
            <person name="Cullen D."/>
            <person name="Martin F."/>
            <person name="Rosso M.-N."/>
            <person name="Henrissat B."/>
            <person name="Hibbett D."/>
            <person name="Martinez A.T."/>
            <person name="Grigoriev I.V."/>
        </authorList>
    </citation>
    <scope>NUCLEOTIDE SEQUENCE</scope>
    <source>
        <strain evidence="4">AH 40177</strain>
    </source>
</reference>
<evidence type="ECO:0000256" key="1">
    <source>
        <dbReference type="SAM" id="MobiDB-lite"/>
    </source>
</evidence>
<evidence type="ECO:0000256" key="2">
    <source>
        <dbReference type="SAM" id="Phobius"/>
    </source>
</evidence>
<feature type="transmembrane region" description="Helical" evidence="2">
    <location>
        <begin position="53"/>
        <end position="78"/>
    </location>
</feature>
<feature type="transmembrane region" description="Helical" evidence="2">
    <location>
        <begin position="129"/>
        <end position="153"/>
    </location>
</feature>
<gene>
    <name evidence="4" type="ORF">BDP27DRAFT_1453634</name>
</gene>
<feature type="region of interest" description="Disordered" evidence="1">
    <location>
        <begin position="300"/>
        <end position="345"/>
    </location>
</feature>
<dbReference type="Pfam" id="PF20152">
    <property type="entry name" value="DUF6534"/>
    <property type="match status" value="1"/>
</dbReference>
<name>A0A9P5P5Z4_9AGAR</name>
<dbReference type="AlphaFoldDB" id="A0A9P5P5Z4"/>
<keyword evidence="2" id="KW-0472">Membrane</keyword>
<keyword evidence="2" id="KW-0812">Transmembrane</keyword>
<feature type="transmembrane region" description="Helical" evidence="2">
    <location>
        <begin position="20"/>
        <end position="41"/>
    </location>
</feature>
<dbReference type="EMBL" id="JADNRY010000338">
    <property type="protein sequence ID" value="KAF9058896.1"/>
    <property type="molecule type" value="Genomic_DNA"/>
</dbReference>
<accession>A0A9P5P5Z4</accession>
<dbReference type="Proteomes" id="UP000772434">
    <property type="component" value="Unassembled WGS sequence"/>
</dbReference>
<protein>
    <recommendedName>
        <fullName evidence="3">DUF6534 domain-containing protein</fullName>
    </recommendedName>
</protein>
<dbReference type="InterPro" id="IPR045339">
    <property type="entry name" value="DUF6534"/>
</dbReference>
<proteinExistence type="predicted"/>
<dbReference type="OrthoDB" id="2743740at2759"/>
<dbReference type="PANTHER" id="PTHR40465:SF1">
    <property type="entry name" value="DUF6534 DOMAIN-CONTAINING PROTEIN"/>
    <property type="match status" value="1"/>
</dbReference>
<dbReference type="PANTHER" id="PTHR40465">
    <property type="entry name" value="CHROMOSOME 1, WHOLE GENOME SHOTGUN SEQUENCE"/>
    <property type="match status" value="1"/>
</dbReference>
<feature type="transmembrane region" description="Helical" evidence="2">
    <location>
        <begin position="165"/>
        <end position="191"/>
    </location>
</feature>
<feature type="transmembrane region" description="Helical" evidence="2">
    <location>
        <begin position="98"/>
        <end position="117"/>
    </location>
</feature>
<feature type="domain" description="DUF6534" evidence="3">
    <location>
        <begin position="178"/>
        <end position="262"/>
    </location>
</feature>
<comment type="caution">
    <text evidence="4">The sequence shown here is derived from an EMBL/GenBank/DDBJ whole genome shotgun (WGS) entry which is preliminary data.</text>
</comment>
<evidence type="ECO:0000259" key="3">
    <source>
        <dbReference type="Pfam" id="PF20152"/>
    </source>
</evidence>
<organism evidence="4 5">
    <name type="scientific">Rhodocollybia butyracea</name>
    <dbReference type="NCBI Taxonomy" id="206335"/>
    <lineage>
        <taxon>Eukaryota</taxon>
        <taxon>Fungi</taxon>
        <taxon>Dikarya</taxon>
        <taxon>Basidiomycota</taxon>
        <taxon>Agaricomycotina</taxon>
        <taxon>Agaricomycetes</taxon>
        <taxon>Agaricomycetidae</taxon>
        <taxon>Agaricales</taxon>
        <taxon>Marasmiineae</taxon>
        <taxon>Omphalotaceae</taxon>
        <taxon>Rhodocollybia</taxon>
    </lineage>
</organism>
<evidence type="ECO:0000313" key="4">
    <source>
        <dbReference type="EMBL" id="KAF9058896.1"/>
    </source>
</evidence>